<dbReference type="RefSeq" id="WP_109838915.1">
    <property type="nucleotide sequence ID" value="NZ_QGKM01000059.1"/>
</dbReference>
<dbReference type="UniPathway" id="UPA00223"/>
<comment type="function">
    <text evidence="2">Membrane-anchoring subunit of succinate dehydrogenase (SDH).</text>
</comment>
<keyword evidence="11 17" id="KW-0812">Transmembrane</keyword>
<comment type="subcellular location">
    <subcellularLocation>
        <location evidence="3">Cell inner membrane</location>
        <topology evidence="3">Multi-pass membrane protein</topology>
    </subcellularLocation>
</comment>
<evidence type="ECO:0000256" key="10">
    <source>
        <dbReference type="ARBA" id="ARBA00022617"/>
    </source>
</evidence>
<reference evidence="18 19" key="1">
    <citation type="submission" date="2018-05" db="EMBL/GenBank/DDBJ databases">
        <title>Leucothrix arctica sp. nov., isolated from Arctic seawater.</title>
        <authorList>
            <person name="Choi A."/>
            <person name="Baek K."/>
        </authorList>
    </citation>
    <scope>NUCLEOTIDE SEQUENCE [LARGE SCALE GENOMIC DNA]</scope>
    <source>
        <strain evidence="18 19">JCM 18388</strain>
    </source>
</reference>
<keyword evidence="10" id="KW-0349">Heme</keyword>
<organism evidence="18 19">
    <name type="scientific">Leucothrix pacifica</name>
    <dbReference type="NCBI Taxonomy" id="1247513"/>
    <lineage>
        <taxon>Bacteria</taxon>
        <taxon>Pseudomonadati</taxon>
        <taxon>Pseudomonadota</taxon>
        <taxon>Gammaproteobacteria</taxon>
        <taxon>Thiotrichales</taxon>
        <taxon>Thiotrichaceae</taxon>
        <taxon>Leucothrix</taxon>
    </lineage>
</organism>
<feature type="transmembrane region" description="Helical" evidence="17">
    <location>
        <begin position="99"/>
        <end position="125"/>
    </location>
</feature>
<keyword evidence="12" id="KW-0479">Metal-binding</keyword>
<dbReference type="GO" id="GO:0017004">
    <property type="term" value="P:cytochrome complex assembly"/>
    <property type="evidence" value="ECO:0007669"/>
    <property type="project" value="TreeGrafter"/>
</dbReference>
<accession>A0A317C754</accession>
<dbReference type="Gene3D" id="1.20.1300.10">
    <property type="entry name" value="Fumarate reductase/succinate dehydrogenase, transmembrane subunit"/>
    <property type="match status" value="1"/>
</dbReference>
<keyword evidence="9" id="KW-0816">Tricarboxylic acid cycle</keyword>
<evidence type="ECO:0000256" key="16">
    <source>
        <dbReference type="ARBA" id="ARBA00023136"/>
    </source>
</evidence>
<evidence type="ECO:0000256" key="2">
    <source>
        <dbReference type="ARBA" id="ARBA00004050"/>
    </source>
</evidence>
<dbReference type="OrthoDB" id="9809280at2"/>
<dbReference type="EMBL" id="QGKM01000059">
    <property type="protein sequence ID" value="PWQ94051.1"/>
    <property type="molecule type" value="Genomic_DNA"/>
</dbReference>
<evidence type="ECO:0000256" key="11">
    <source>
        <dbReference type="ARBA" id="ARBA00022692"/>
    </source>
</evidence>
<keyword evidence="7" id="KW-1003">Cell membrane</keyword>
<dbReference type="InterPro" id="IPR014312">
    <property type="entry name" value="Succ_DH_anchor"/>
</dbReference>
<evidence type="ECO:0000256" key="13">
    <source>
        <dbReference type="ARBA" id="ARBA00022982"/>
    </source>
</evidence>
<evidence type="ECO:0000256" key="8">
    <source>
        <dbReference type="ARBA" id="ARBA00022519"/>
    </source>
</evidence>
<dbReference type="GO" id="GO:0009055">
    <property type="term" value="F:electron transfer activity"/>
    <property type="evidence" value="ECO:0007669"/>
    <property type="project" value="TreeGrafter"/>
</dbReference>
<evidence type="ECO:0000256" key="17">
    <source>
        <dbReference type="SAM" id="Phobius"/>
    </source>
</evidence>
<keyword evidence="15" id="KW-0408">Iron</keyword>
<dbReference type="NCBIfam" id="TIGR02968">
    <property type="entry name" value="succ_dehyd_anc"/>
    <property type="match status" value="1"/>
</dbReference>
<dbReference type="InterPro" id="IPR000701">
    <property type="entry name" value="SuccDH_FuR_B_TM-su"/>
</dbReference>
<dbReference type="GO" id="GO:0006099">
    <property type="term" value="P:tricarboxylic acid cycle"/>
    <property type="evidence" value="ECO:0007669"/>
    <property type="project" value="UniProtKB-UniPathway"/>
</dbReference>
<evidence type="ECO:0000256" key="3">
    <source>
        <dbReference type="ARBA" id="ARBA00004429"/>
    </source>
</evidence>
<dbReference type="CDD" id="cd03495">
    <property type="entry name" value="SQR_TypeC_SdhD_like"/>
    <property type="match status" value="1"/>
</dbReference>
<evidence type="ECO:0000256" key="5">
    <source>
        <dbReference type="ARBA" id="ARBA00019425"/>
    </source>
</evidence>
<keyword evidence="16 17" id="KW-0472">Membrane</keyword>
<keyword evidence="19" id="KW-1185">Reference proteome</keyword>
<dbReference type="SUPFAM" id="SSF81343">
    <property type="entry name" value="Fumarate reductase respiratory complex transmembrane subunits"/>
    <property type="match status" value="1"/>
</dbReference>
<sequence>MSKFRSPLSVAKGMGSAKEGTHHFWMQRVTAVALVPLILWFCLSLAMMPEATYATVVAWMKSPFNSVMLILCIFASFWHLAMGLQVIQEDYISDNNIRMVSILVMKLLCFFFAALGVFSVIKIAVGG</sequence>
<evidence type="ECO:0000256" key="12">
    <source>
        <dbReference type="ARBA" id="ARBA00022723"/>
    </source>
</evidence>
<proteinExistence type="predicted"/>
<evidence type="ECO:0000256" key="9">
    <source>
        <dbReference type="ARBA" id="ARBA00022532"/>
    </source>
</evidence>
<keyword evidence="8" id="KW-0997">Cell inner membrane</keyword>
<dbReference type="AlphaFoldDB" id="A0A317C754"/>
<evidence type="ECO:0000256" key="4">
    <source>
        <dbReference type="ARBA" id="ARBA00005163"/>
    </source>
</evidence>
<evidence type="ECO:0000256" key="6">
    <source>
        <dbReference type="ARBA" id="ARBA00022448"/>
    </source>
</evidence>
<dbReference type="InterPro" id="IPR034804">
    <property type="entry name" value="SQR/QFR_C/D"/>
</dbReference>
<comment type="cofactor">
    <cofactor evidence="1">
        <name>heme</name>
        <dbReference type="ChEBI" id="CHEBI:30413"/>
    </cofactor>
</comment>
<evidence type="ECO:0000256" key="15">
    <source>
        <dbReference type="ARBA" id="ARBA00023004"/>
    </source>
</evidence>
<feature type="transmembrane region" description="Helical" evidence="17">
    <location>
        <begin position="64"/>
        <end position="87"/>
    </location>
</feature>
<dbReference type="PANTHER" id="PTHR38689:SF1">
    <property type="entry name" value="SUCCINATE DEHYDROGENASE HYDROPHOBIC MEMBRANE ANCHOR SUBUNIT"/>
    <property type="match status" value="1"/>
</dbReference>
<evidence type="ECO:0000256" key="1">
    <source>
        <dbReference type="ARBA" id="ARBA00001971"/>
    </source>
</evidence>
<evidence type="ECO:0000313" key="18">
    <source>
        <dbReference type="EMBL" id="PWQ94051.1"/>
    </source>
</evidence>
<keyword evidence="14 17" id="KW-1133">Transmembrane helix</keyword>
<comment type="caution">
    <text evidence="18">The sequence shown here is derived from an EMBL/GenBank/DDBJ whole genome shotgun (WGS) entry which is preliminary data.</text>
</comment>
<dbReference type="Pfam" id="PF01127">
    <property type="entry name" value="Sdh_cyt"/>
    <property type="match status" value="1"/>
</dbReference>
<dbReference type="GO" id="GO:0046872">
    <property type="term" value="F:metal ion binding"/>
    <property type="evidence" value="ECO:0007669"/>
    <property type="project" value="UniProtKB-KW"/>
</dbReference>
<evidence type="ECO:0000256" key="14">
    <source>
        <dbReference type="ARBA" id="ARBA00022989"/>
    </source>
</evidence>
<keyword evidence="6" id="KW-0813">Transport</keyword>
<evidence type="ECO:0000313" key="19">
    <source>
        <dbReference type="Proteomes" id="UP000245539"/>
    </source>
</evidence>
<comment type="pathway">
    <text evidence="4">Carbohydrate metabolism; tricarboxylic acid cycle.</text>
</comment>
<gene>
    <name evidence="18" type="primary">sdhD</name>
    <name evidence="18" type="ORF">DKW60_17260</name>
</gene>
<protein>
    <recommendedName>
        <fullName evidence="5">Succinate dehydrogenase hydrophobic membrane anchor subunit</fullName>
    </recommendedName>
</protein>
<evidence type="ECO:0000256" key="7">
    <source>
        <dbReference type="ARBA" id="ARBA00022475"/>
    </source>
</evidence>
<dbReference type="GO" id="GO:0005886">
    <property type="term" value="C:plasma membrane"/>
    <property type="evidence" value="ECO:0007669"/>
    <property type="project" value="UniProtKB-SubCell"/>
</dbReference>
<keyword evidence="13" id="KW-0249">Electron transport</keyword>
<name>A0A317C754_9GAMM</name>
<dbReference type="Proteomes" id="UP000245539">
    <property type="component" value="Unassembled WGS sequence"/>
</dbReference>
<dbReference type="GO" id="GO:0020037">
    <property type="term" value="F:heme binding"/>
    <property type="evidence" value="ECO:0007669"/>
    <property type="project" value="InterPro"/>
</dbReference>
<dbReference type="PANTHER" id="PTHR38689">
    <property type="entry name" value="SUCCINATE DEHYDROGENASE HYDROPHOBIC MEMBRANE ANCHOR SUBUNIT"/>
    <property type="match status" value="1"/>
</dbReference>